<dbReference type="Gene3D" id="2.40.10.220">
    <property type="entry name" value="predicted glycosyltransferase like domains"/>
    <property type="match status" value="1"/>
</dbReference>
<dbReference type="GO" id="GO:0035438">
    <property type="term" value="F:cyclic-di-GMP binding"/>
    <property type="evidence" value="ECO:0007669"/>
    <property type="project" value="InterPro"/>
</dbReference>
<dbReference type="RefSeq" id="WP_062551245.1">
    <property type="nucleotide sequence ID" value="NZ_CP011568.3"/>
</dbReference>
<proteinExistence type="predicted"/>
<dbReference type="Pfam" id="PF07238">
    <property type="entry name" value="PilZ"/>
    <property type="match status" value="1"/>
</dbReference>
<evidence type="ECO:0000313" key="2">
    <source>
        <dbReference type="EMBL" id="AKJ69746.2"/>
    </source>
</evidence>
<dbReference type="EMBL" id="CP011568">
    <property type="protein sequence ID" value="AKJ69746.2"/>
    <property type="molecule type" value="Genomic_DNA"/>
</dbReference>
<feature type="domain" description="PilZ" evidence="1">
    <location>
        <begin position="3"/>
        <end position="98"/>
    </location>
</feature>
<dbReference type="Proteomes" id="UP000036700">
    <property type="component" value="Chromosome"/>
</dbReference>
<dbReference type="KEGG" id="ptx:ABW99_17570"/>
<evidence type="ECO:0000313" key="3">
    <source>
        <dbReference type="Proteomes" id="UP000036700"/>
    </source>
</evidence>
<name>A0A0G3EYA0_9BURK</name>
<accession>A0A0G3EYA0</accession>
<dbReference type="SUPFAM" id="SSF141371">
    <property type="entry name" value="PilZ domain-like"/>
    <property type="match status" value="1"/>
</dbReference>
<evidence type="ECO:0000259" key="1">
    <source>
        <dbReference type="Pfam" id="PF07238"/>
    </source>
</evidence>
<organism evidence="2 3">
    <name type="scientific">Pandoraea thiooxydans</name>
    <dbReference type="NCBI Taxonomy" id="445709"/>
    <lineage>
        <taxon>Bacteria</taxon>
        <taxon>Pseudomonadati</taxon>
        <taxon>Pseudomonadota</taxon>
        <taxon>Betaproteobacteria</taxon>
        <taxon>Burkholderiales</taxon>
        <taxon>Burkholderiaceae</taxon>
        <taxon>Pandoraea</taxon>
    </lineage>
</organism>
<gene>
    <name evidence="2" type="ORF">ABW99_17570</name>
</gene>
<protein>
    <recommendedName>
        <fullName evidence="1">PilZ domain-containing protein</fullName>
    </recommendedName>
</protein>
<sequence>MRVNWQAALQFEGRELSVRVWDISIDGLSFVTDAAIALGSKLVMTLLIRAPDESGQRLAVPLSIQVCNNILTREGFRTGAYIEAIDPEHKQLLTTWIERLQPQGE</sequence>
<reference evidence="3" key="1">
    <citation type="submission" date="2015-06" db="EMBL/GenBank/DDBJ databases">
        <authorList>
            <person name="Lim Y.L."/>
            <person name="Ee R."/>
            <person name="Yong D."/>
            <person name="How K.Y."/>
            <person name="Yin W.F."/>
            <person name="Chan K.G."/>
        </authorList>
    </citation>
    <scope>NUCLEOTIDE SEQUENCE [LARGE SCALE GENOMIC DNA]</scope>
    <source>
        <strain evidence="3">DSM 25325</strain>
    </source>
</reference>
<dbReference type="InterPro" id="IPR009875">
    <property type="entry name" value="PilZ_domain"/>
</dbReference>
<keyword evidence="3" id="KW-1185">Reference proteome</keyword>
<dbReference type="AlphaFoldDB" id="A0A0G3EYA0"/>